<feature type="compositionally biased region" description="Basic residues" evidence="6">
    <location>
        <begin position="514"/>
        <end position="526"/>
    </location>
</feature>
<dbReference type="EMBL" id="OC918880">
    <property type="protein sequence ID" value="CAD7650288.1"/>
    <property type="molecule type" value="Genomic_DNA"/>
</dbReference>
<feature type="compositionally biased region" description="Basic and acidic residues" evidence="6">
    <location>
        <begin position="539"/>
        <end position="550"/>
    </location>
</feature>
<evidence type="ECO:0000256" key="5">
    <source>
        <dbReference type="ARBA" id="ARBA00023242"/>
    </source>
</evidence>
<dbReference type="AlphaFoldDB" id="A0A7R9LYI7"/>
<dbReference type="InterPro" id="IPR036420">
    <property type="entry name" value="BRCT_dom_sf"/>
</dbReference>
<accession>A0A7R9LYI7</accession>
<feature type="region of interest" description="Disordered" evidence="6">
    <location>
        <begin position="1"/>
        <end position="45"/>
    </location>
</feature>
<feature type="compositionally biased region" description="Basic residues" evidence="6">
    <location>
        <begin position="426"/>
        <end position="437"/>
    </location>
</feature>
<dbReference type="EMBL" id="CAJPVJ010004055">
    <property type="protein sequence ID" value="CAG2168241.1"/>
    <property type="molecule type" value="Genomic_DNA"/>
</dbReference>
<dbReference type="GO" id="GO:0031436">
    <property type="term" value="C:BRCA1-BARD1 complex"/>
    <property type="evidence" value="ECO:0007669"/>
    <property type="project" value="TreeGrafter"/>
</dbReference>
<dbReference type="PANTHER" id="PTHR13763">
    <property type="entry name" value="BREAST CANCER TYPE 1 SUSCEPTIBILITY PROTEIN BRCA1"/>
    <property type="match status" value="1"/>
</dbReference>
<dbReference type="OrthoDB" id="6516617at2759"/>
<dbReference type="Proteomes" id="UP000728032">
    <property type="component" value="Unassembled WGS sequence"/>
</dbReference>
<feature type="compositionally biased region" description="Basic and acidic residues" evidence="6">
    <location>
        <begin position="70"/>
        <end position="88"/>
    </location>
</feature>
<feature type="region of interest" description="Disordered" evidence="6">
    <location>
        <begin position="118"/>
        <end position="139"/>
    </location>
</feature>
<sequence>MNSVLKVGLRMSRLLDQRQSKESVKQVVTKPREEPPKAHSSGYRKDLIIESLKSCVANGAKNKQKSGSVSDDKPVANKRTKAAEERPRSPPMIESPKKSPKKLLKKSIEYLDSDVESMDSIPDSFGDQSHTGVNDTKEEDNTELVSVILEGLESNNERLSIELDSTFASEGHQSDGHQSDRLSQKKLQTKATEKVCPKVFESKSCQMSPQTEDRAMQTLNETVPKKVLKSISTQFCVSQTNQSIQTVDVVVNDDTNADKPSDNCCESNNCCFHKFIHTIPCHSLQTFLKQMVEFKDNAINKENQLTVNRATDPSSGETIVASEPSVNAKQTPESQDSVIVIEKPTIEKQNVEEIEEEKKVRGRVTSKRGSIESNKRSKKLKTAEPVVDLKDNEVIEENKDFLKILELNENPKTNENVMKEPNEPKGRKRVAKPKSKQKATVEESIAEEDNTVADKEVPKSKANVRKSVKKSNQTMNAKKTANMRSVEESAEELADDNVFAFEDKPEDNAVVKQTAKRKAVAKKSTKTKANAMDEEPETDKEMPLEVNERNSRRRQLISTDSEDLEKLKMKTTKSMPKHSTAKKPDKGVFKRPASPTPSDVSDISMASSTSSRTRSSSSERSKEHKYCILNSGLDDKQKKKIQSVCRTLNAEAVEEWSDRVTHLVIALTTDGAKQMVCPRNAKYLKALLGHKWILTFDWITDSYRSNRFVDELKYEISADRSATETRVPYKSRTTRQKLFENLMVQFNGIKDTLLAELQQMVTIGGGVVVNSIDEFEKNRRKTGVKKLIIVSDCIGLANTQSDGVKYMARNTFMESMSNFNPF</sequence>
<dbReference type="GO" id="GO:0070531">
    <property type="term" value="C:BRCA1-A complex"/>
    <property type="evidence" value="ECO:0007669"/>
    <property type="project" value="TreeGrafter"/>
</dbReference>
<feature type="region of interest" description="Disordered" evidence="6">
    <location>
        <begin position="359"/>
        <end position="382"/>
    </location>
</feature>
<feature type="compositionally biased region" description="Low complexity" evidence="6">
    <location>
        <begin position="598"/>
        <end position="616"/>
    </location>
</feature>
<dbReference type="SMART" id="SM00292">
    <property type="entry name" value="BRCT"/>
    <property type="match status" value="2"/>
</dbReference>
<feature type="domain" description="BRCT" evidence="7">
    <location>
        <begin position="628"/>
        <end position="716"/>
    </location>
</feature>
<evidence type="ECO:0000256" key="3">
    <source>
        <dbReference type="ARBA" id="ARBA00022763"/>
    </source>
</evidence>
<dbReference type="SUPFAM" id="SSF52113">
    <property type="entry name" value="BRCT domain"/>
    <property type="match status" value="1"/>
</dbReference>
<reference evidence="8" key="1">
    <citation type="submission" date="2020-11" db="EMBL/GenBank/DDBJ databases">
        <authorList>
            <person name="Tran Van P."/>
        </authorList>
    </citation>
    <scope>NUCLEOTIDE SEQUENCE</scope>
</reference>
<gene>
    <name evidence="8" type="ORF">ONB1V03_LOCUS7732</name>
</gene>
<evidence type="ECO:0000256" key="1">
    <source>
        <dbReference type="ARBA" id="ARBA00004123"/>
    </source>
</evidence>
<keyword evidence="2" id="KW-0677">Repeat</keyword>
<feature type="compositionally biased region" description="Polar residues" evidence="6">
    <location>
        <begin position="324"/>
        <end position="335"/>
    </location>
</feature>
<dbReference type="Gene3D" id="3.40.50.10190">
    <property type="entry name" value="BRCT domain"/>
    <property type="match status" value="1"/>
</dbReference>
<dbReference type="GO" id="GO:0000724">
    <property type="term" value="P:double-strand break repair via homologous recombination"/>
    <property type="evidence" value="ECO:0007669"/>
    <property type="project" value="TreeGrafter"/>
</dbReference>
<feature type="compositionally biased region" description="Polar residues" evidence="6">
    <location>
        <begin position="470"/>
        <end position="483"/>
    </location>
</feature>
<dbReference type="GO" id="GO:0004842">
    <property type="term" value="F:ubiquitin-protein transferase activity"/>
    <property type="evidence" value="ECO:0007669"/>
    <property type="project" value="TreeGrafter"/>
</dbReference>
<feature type="region of interest" description="Disordered" evidence="6">
    <location>
        <begin position="309"/>
        <end position="335"/>
    </location>
</feature>
<keyword evidence="4" id="KW-0234">DNA repair</keyword>
<dbReference type="PROSITE" id="PS50172">
    <property type="entry name" value="BRCT"/>
    <property type="match status" value="1"/>
</dbReference>
<feature type="compositionally biased region" description="Basic and acidic residues" evidence="6">
    <location>
        <begin position="13"/>
        <end position="45"/>
    </location>
</feature>
<evidence type="ECO:0000256" key="2">
    <source>
        <dbReference type="ARBA" id="ARBA00022737"/>
    </source>
</evidence>
<evidence type="ECO:0000313" key="9">
    <source>
        <dbReference type="Proteomes" id="UP000728032"/>
    </source>
</evidence>
<feature type="region of interest" description="Disordered" evidence="6">
    <location>
        <begin position="59"/>
        <end position="102"/>
    </location>
</feature>
<name>A0A7R9LYI7_9ACAR</name>
<dbReference type="Pfam" id="PF00533">
    <property type="entry name" value="BRCT"/>
    <property type="match status" value="1"/>
</dbReference>
<keyword evidence="5" id="KW-0539">Nucleus</keyword>
<keyword evidence="9" id="KW-1185">Reference proteome</keyword>
<dbReference type="GO" id="GO:0045944">
    <property type="term" value="P:positive regulation of transcription by RNA polymerase II"/>
    <property type="evidence" value="ECO:0007669"/>
    <property type="project" value="TreeGrafter"/>
</dbReference>
<evidence type="ECO:0000256" key="4">
    <source>
        <dbReference type="ARBA" id="ARBA00023204"/>
    </source>
</evidence>
<evidence type="ECO:0000259" key="7">
    <source>
        <dbReference type="PROSITE" id="PS50172"/>
    </source>
</evidence>
<dbReference type="PANTHER" id="PTHR13763:SF0">
    <property type="entry name" value="BREAST CANCER TYPE 1 SUSCEPTIBILITY PROTEIN"/>
    <property type="match status" value="1"/>
</dbReference>
<feature type="compositionally biased region" description="Basic residues" evidence="6">
    <location>
        <begin position="569"/>
        <end position="581"/>
    </location>
</feature>
<dbReference type="InterPro" id="IPR031099">
    <property type="entry name" value="BRCA1-associated"/>
</dbReference>
<comment type="subcellular location">
    <subcellularLocation>
        <location evidence="1">Nucleus</location>
    </subcellularLocation>
</comment>
<evidence type="ECO:0000256" key="6">
    <source>
        <dbReference type="SAM" id="MobiDB-lite"/>
    </source>
</evidence>
<organism evidence="8">
    <name type="scientific">Oppiella nova</name>
    <dbReference type="NCBI Taxonomy" id="334625"/>
    <lineage>
        <taxon>Eukaryota</taxon>
        <taxon>Metazoa</taxon>
        <taxon>Ecdysozoa</taxon>
        <taxon>Arthropoda</taxon>
        <taxon>Chelicerata</taxon>
        <taxon>Arachnida</taxon>
        <taxon>Acari</taxon>
        <taxon>Acariformes</taxon>
        <taxon>Sarcoptiformes</taxon>
        <taxon>Oribatida</taxon>
        <taxon>Brachypylina</taxon>
        <taxon>Oppioidea</taxon>
        <taxon>Oppiidae</taxon>
        <taxon>Oppiella</taxon>
    </lineage>
</organism>
<feature type="region of interest" description="Disordered" evidence="6">
    <location>
        <begin position="412"/>
        <end position="490"/>
    </location>
</feature>
<evidence type="ECO:0000313" key="8">
    <source>
        <dbReference type="EMBL" id="CAD7650288.1"/>
    </source>
</evidence>
<dbReference type="InterPro" id="IPR001357">
    <property type="entry name" value="BRCT_dom"/>
</dbReference>
<keyword evidence="3" id="KW-0227">DNA damage</keyword>
<proteinExistence type="predicted"/>
<protein>
    <recommendedName>
        <fullName evidence="7">BRCT domain-containing protein</fullName>
    </recommendedName>
</protein>
<feature type="region of interest" description="Disordered" evidence="6">
    <location>
        <begin position="506"/>
        <end position="623"/>
    </location>
</feature>